<dbReference type="AlphaFoldDB" id="A0A495A1L4"/>
<dbReference type="Proteomes" id="UP000249516">
    <property type="component" value="Unassembled WGS sequence"/>
</dbReference>
<dbReference type="OrthoDB" id="3480096at2"/>
<evidence type="ECO:0000313" key="3">
    <source>
        <dbReference type="Proteomes" id="UP000249516"/>
    </source>
</evidence>
<dbReference type="RefSeq" id="WP_110920360.1">
    <property type="nucleotide sequence ID" value="NZ_PNJG02000005.1"/>
</dbReference>
<feature type="compositionally biased region" description="Polar residues" evidence="1">
    <location>
        <begin position="55"/>
        <end position="65"/>
    </location>
</feature>
<evidence type="ECO:0000256" key="1">
    <source>
        <dbReference type="SAM" id="MobiDB-lite"/>
    </source>
</evidence>
<keyword evidence="3" id="KW-1185">Reference proteome</keyword>
<organism evidence="2 3">
    <name type="scientific">Kocuria tytonis</name>
    <dbReference type="NCBI Taxonomy" id="2054280"/>
    <lineage>
        <taxon>Bacteria</taxon>
        <taxon>Bacillati</taxon>
        <taxon>Actinomycetota</taxon>
        <taxon>Actinomycetes</taxon>
        <taxon>Micrococcales</taxon>
        <taxon>Micrococcaceae</taxon>
        <taxon>Kocuria</taxon>
    </lineage>
</organism>
<feature type="compositionally biased region" description="Basic and acidic residues" evidence="1">
    <location>
        <begin position="1"/>
        <end position="12"/>
    </location>
</feature>
<dbReference type="InterPro" id="IPR019933">
    <property type="entry name" value="DivIVA_domain"/>
</dbReference>
<sequence>MTSQDRFPRVAERAWGYDPAQVDDFLDRVAAVLDSSTPPSPTPADGAGPHPGSENAGTGSNRTGSGATGPERAEDGGAGSDRTGSGAAGSGRTGSGASSSADPGGAARRMGSRQVRERVFDRVQGGYDPVAVDLHLDEVEDDLFAREHRAFVAEHGVQRWNEHVELLGQLLLGRLNRPRSERFRRPAKHRTVGYSAADVDVLCDRLMEQLRDAPDVDPRLLRTAVFRPAQGQRCYEEQQVDAFLDRAVEFILAVRVVSRAS</sequence>
<comment type="caution">
    <text evidence="2">The sequence shown here is derived from an EMBL/GenBank/DDBJ whole genome shotgun (WGS) entry which is preliminary data.</text>
</comment>
<proteinExistence type="predicted"/>
<name>A0A495A1L4_9MICC</name>
<protein>
    <submittedName>
        <fullName evidence="2">DivIVA domain-containing protein</fullName>
    </submittedName>
</protein>
<evidence type="ECO:0000313" key="2">
    <source>
        <dbReference type="EMBL" id="RKQ33369.1"/>
    </source>
</evidence>
<dbReference type="Gene3D" id="6.10.250.660">
    <property type="match status" value="2"/>
</dbReference>
<dbReference type="NCBIfam" id="TIGR03544">
    <property type="entry name" value="DivI1A_domain"/>
    <property type="match status" value="2"/>
</dbReference>
<feature type="region of interest" description="Disordered" evidence="1">
    <location>
        <begin position="1"/>
        <end position="114"/>
    </location>
</feature>
<feature type="compositionally biased region" description="Low complexity" evidence="1">
    <location>
        <begin position="95"/>
        <end position="107"/>
    </location>
</feature>
<accession>A0A495A1L4</accession>
<gene>
    <name evidence="2" type="ORF">C1C97_011600</name>
</gene>
<dbReference type="EMBL" id="PNJG02000005">
    <property type="protein sequence ID" value="RKQ33369.1"/>
    <property type="molecule type" value="Genomic_DNA"/>
</dbReference>
<reference evidence="2 3" key="1">
    <citation type="submission" date="2018-10" db="EMBL/GenBank/DDBJ databases">
        <title>Kocuria tytouropygialis sp. nov., isolated from the uropygial gland of an American barn owl (Tyto furcata).</title>
        <authorList>
            <person name="Braun M.S."/>
            <person name="Wang E."/>
            <person name="Zimmermann S."/>
            <person name="Wagner H."/>
            <person name="Wink M."/>
        </authorList>
    </citation>
    <scope>NUCLEOTIDE SEQUENCE [LARGE SCALE GENOMIC DNA]</scope>
    <source>
        <strain evidence="2 3">442</strain>
    </source>
</reference>